<protein>
    <submittedName>
        <fullName evidence="2">10580_t:CDS:1</fullName>
    </submittedName>
</protein>
<dbReference type="OrthoDB" id="2420738at2759"/>
<evidence type="ECO:0000313" key="3">
    <source>
        <dbReference type="Proteomes" id="UP000789396"/>
    </source>
</evidence>
<dbReference type="AlphaFoldDB" id="A0A9N8ZA99"/>
<proteinExistence type="predicted"/>
<accession>A0A9N8ZA99</accession>
<keyword evidence="3" id="KW-1185">Reference proteome</keyword>
<organism evidence="2 3">
    <name type="scientific">Racocetra fulgida</name>
    <dbReference type="NCBI Taxonomy" id="60492"/>
    <lineage>
        <taxon>Eukaryota</taxon>
        <taxon>Fungi</taxon>
        <taxon>Fungi incertae sedis</taxon>
        <taxon>Mucoromycota</taxon>
        <taxon>Glomeromycotina</taxon>
        <taxon>Glomeromycetes</taxon>
        <taxon>Diversisporales</taxon>
        <taxon>Gigasporaceae</taxon>
        <taxon>Racocetra</taxon>
    </lineage>
</organism>
<feature type="non-terminal residue" evidence="2">
    <location>
        <position position="237"/>
    </location>
</feature>
<evidence type="ECO:0000313" key="2">
    <source>
        <dbReference type="EMBL" id="CAG8484029.1"/>
    </source>
</evidence>
<evidence type="ECO:0000256" key="1">
    <source>
        <dbReference type="SAM" id="MobiDB-lite"/>
    </source>
</evidence>
<name>A0A9N8ZA99_9GLOM</name>
<dbReference type="Proteomes" id="UP000789396">
    <property type="component" value="Unassembled WGS sequence"/>
</dbReference>
<reference evidence="2" key="1">
    <citation type="submission" date="2021-06" db="EMBL/GenBank/DDBJ databases">
        <authorList>
            <person name="Kallberg Y."/>
            <person name="Tangrot J."/>
            <person name="Rosling A."/>
        </authorList>
    </citation>
    <scope>NUCLEOTIDE SEQUENCE</scope>
    <source>
        <strain evidence="2">IN212</strain>
    </source>
</reference>
<feature type="region of interest" description="Disordered" evidence="1">
    <location>
        <begin position="214"/>
        <end position="237"/>
    </location>
</feature>
<gene>
    <name evidence="2" type="ORF">RFULGI_LOCUS1671</name>
</gene>
<sequence length="237" mass="27257">IPINNTIRGPAIAIFNKCYAEFDIEPYLLAYFLHLGYRGLGLYKGTFRQICEIAVKYYKSIYSDEAACRQMTTQLIYYNNKEFLYDFDYDFSKPPSLWWGVIEDKYSNLQKFAQIVFAIMPSQAKSMAQIHSFYISNLKNELKFYGKELSESELHDSALTQTTYTTTNNNDIICELNDISESFQFSNHKNLEIESIVNLSSTNFGGQDNDKEIPHTTITQGSGNMDFDPSTIVESEL</sequence>
<comment type="caution">
    <text evidence="2">The sequence shown here is derived from an EMBL/GenBank/DDBJ whole genome shotgun (WGS) entry which is preliminary data.</text>
</comment>
<dbReference type="EMBL" id="CAJVPZ010001087">
    <property type="protein sequence ID" value="CAG8484029.1"/>
    <property type="molecule type" value="Genomic_DNA"/>
</dbReference>